<dbReference type="GO" id="GO:0046933">
    <property type="term" value="F:proton-transporting ATP synthase activity, rotational mechanism"/>
    <property type="evidence" value="ECO:0007669"/>
    <property type="project" value="UniProtKB-UniRule"/>
</dbReference>
<evidence type="ECO:0000256" key="1">
    <source>
        <dbReference type="ARBA" id="ARBA00005850"/>
    </source>
</evidence>
<dbReference type="STRING" id="54398.Ga0074115_11120"/>
<dbReference type="AlphaFoldDB" id="A0A0T5Z816"/>
<comment type="caution">
    <text evidence="6">The sequence shown here is derived from an EMBL/GenBank/DDBJ whole genome shotgun (WGS) entry which is preliminary data.</text>
</comment>
<gene>
    <name evidence="4" type="primary">atpD</name>
    <name evidence="5" type="ORF">Ga0074115_11120</name>
    <name evidence="6" type="ORF">Ga0076813_139315</name>
</gene>
<name>A0A0T5Z816_9GAMM</name>
<organism evidence="6 7">
    <name type="scientific">endosymbiont of Ridgeia piscesae</name>
    <dbReference type="NCBI Taxonomy" id="54398"/>
    <lineage>
        <taxon>Bacteria</taxon>
        <taxon>Pseudomonadati</taxon>
        <taxon>Pseudomonadota</taxon>
        <taxon>Gammaproteobacteria</taxon>
        <taxon>sulfur-oxidizing symbionts</taxon>
    </lineage>
</organism>
<dbReference type="Proteomes" id="UP000051634">
    <property type="component" value="Unassembled WGS sequence"/>
</dbReference>
<dbReference type="PATRIC" id="fig|54398.3.peg.1645"/>
<evidence type="ECO:0000256" key="2">
    <source>
        <dbReference type="ARBA" id="ARBA00022448"/>
    </source>
</evidence>
<keyword evidence="8" id="KW-1185">Reference proteome</keyword>
<evidence type="ECO:0000313" key="7">
    <source>
        <dbReference type="Proteomes" id="UP000051276"/>
    </source>
</evidence>
<evidence type="ECO:0000313" key="5">
    <source>
        <dbReference type="EMBL" id="KRT54897.1"/>
    </source>
</evidence>
<dbReference type="GO" id="GO:0046961">
    <property type="term" value="F:proton-transporting ATPase activity, rotational mechanism"/>
    <property type="evidence" value="ECO:0007669"/>
    <property type="project" value="InterPro"/>
</dbReference>
<evidence type="ECO:0000313" key="6">
    <source>
        <dbReference type="EMBL" id="KRT58677.1"/>
    </source>
</evidence>
<dbReference type="Proteomes" id="UP000051276">
    <property type="component" value="Unassembled WGS sequence"/>
</dbReference>
<dbReference type="Pfam" id="PF01813">
    <property type="entry name" value="ATP-synt_D"/>
    <property type="match status" value="1"/>
</dbReference>
<dbReference type="OrthoDB" id="9781718at2"/>
<dbReference type="GO" id="GO:0005524">
    <property type="term" value="F:ATP binding"/>
    <property type="evidence" value="ECO:0007669"/>
    <property type="project" value="UniProtKB-UniRule"/>
</dbReference>
<reference evidence="7 8" key="1">
    <citation type="submission" date="2015-11" db="EMBL/GenBank/DDBJ databases">
        <title>The genome of Candidatus Endoriftia persephone in Ridgeia piscesae and population structure of the North Eastern Pacific vestimentiferan symbionts.</title>
        <authorList>
            <person name="Perez M."/>
            <person name="Juniper K.S."/>
        </authorList>
    </citation>
    <scope>NUCLEOTIDE SEQUENCE [LARGE SCALE GENOMIC DNA]</scope>
    <source>
        <strain evidence="6">Ind10</strain>
        <strain evidence="5">Ind11</strain>
    </source>
</reference>
<evidence type="ECO:0000256" key="3">
    <source>
        <dbReference type="ARBA" id="ARBA00023065"/>
    </source>
</evidence>
<evidence type="ECO:0000256" key="4">
    <source>
        <dbReference type="HAMAP-Rule" id="MF_00271"/>
    </source>
</evidence>
<dbReference type="Gene3D" id="1.10.287.3240">
    <property type="match status" value="1"/>
</dbReference>
<dbReference type="EMBL" id="LDXT01000086">
    <property type="protein sequence ID" value="KRT54897.1"/>
    <property type="molecule type" value="Genomic_DNA"/>
</dbReference>
<comment type="function">
    <text evidence="4">Produces ATP from ADP in the presence of a proton gradient across the membrane.</text>
</comment>
<comment type="similarity">
    <text evidence="1 4">Belongs to the V-ATPase D subunit family.</text>
</comment>
<keyword evidence="2 4" id="KW-0813">Transport</keyword>
<dbReference type="EMBL" id="LMXI01000301">
    <property type="protein sequence ID" value="KRT58677.1"/>
    <property type="molecule type" value="Genomic_DNA"/>
</dbReference>
<dbReference type="NCBIfam" id="TIGR00309">
    <property type="entry name" value="V_ATPase_subD"/>
    <property type="match status" value="1"/>
</dbReference>
<dbReference type="InterPro" id="IPR002699">
    <property type="entry name" value="V_ATPase_D"/>
</dbReference>
<sequence length="207" mass="24035">MNQPLIKVPPTKSTLLNLKQRLRLLEEGHGLLERKRELLTRLVYQRIGDYRDIKRSAQRRVQQAYQWLSLAQLRMGARALRQAALGVEAGIELKILPRRNIGVEYPSVSGEIRPINPVGLFGTDPSFDETRKQFAELALLLARLGEAELSLGRLISEQRKAQRRVNALRYNIIPRYQNTIAYIENLLEEEERNTLFQLKILREQQKI</sequence>
<dbReference type="RefSeq" id="WP_057956046.1">
    <property type="nucleotide sequence ID" value="NZ_KQ556904.1"/>
</dbReference>
<accession>A0A0T5Z816</accession>
<keyword evidence="4" id="KW-0066">ATP synthesis</keyword>
<evidence type="ECO:0000313" key="8">
    <source>
        <dbReference type="Proteomes" id="UP000051634"/>
    </source>
</evidence>
<dbReference type="PANTHER" id="PTHR11671">
    <property type="entry name" value="V-TYPE ATP SYNTHASE SUBUNIT D"/>
    <property type="match status" value="1"/>
</dbReference>
<keyword evidence="3 4" id="KW-0406">Ion transport</keyword>
<dbReference type="GO" id="GO:0042777">
    <property type="term" value="P:proton motive force-driven plasma membrane ATP synthesis"/>
    <property type="evidence" value="ECO:0007669"/>
    <property type="project" value="UniProtKB-UniRule"/>
</dbReference>
<dbReference type="HAMAP" id="MF_00271">
    <property type="entry name" value="ATP_synth_D_arch"/>
    <property type="match status" value="1"/>
</dbReference>
<proteinExistence type="inferred from homology"/>
<keyword evidence="4" id="KW-0375">Hydrogen ion transport</keyword>
<protein>
    <recommendedName>
        <fullName evidence="4">V-type ATP synthase subunit D</fullName>
    </recommendedName>
    <alternativeName>
        <fullName evidence="4">V-ATPase subunit D</fullName>
    </alternativeName>
</protein>